<feature type="domain" description="F-box" evidence="1">
    <location>
        <begin position="31"/>
        <end position="83"/>
    </location>
</feature>
<keyword evidence="3" id="KW-1185">Reference proteome</keyword>
<dbReference type="SUPFAM" id="SSF52047">
    <property type="entry name" value="RNI-like"/>
    <property type="match status" value="1"/>
</dbReference>
<dbReference type="InParanoid" id="A0A165NY58"/>
<dbReference type="STRING" id="1314782.A0A165NY58"/>
<organism evidence="2 3">
    <name type="scientific">Neolentinus lepideus HHB14362 ss-1</name>
    <dbReference type="NCBI Taxonomy" id="1314782"/>
    <lineage>
        <taxon>Eukaryota</taxon>
        <taxon>Fungi</taxon>
        <taxon>Dikarya</taxon>
        <taxon>Basidiomycota</taxon>
        <taxon>Agaricomycotina</taxon>
        <taxon>Agaricomycetes</taxon>
        <taxon>Gloeophyllales</taxon>
        <taxon>Gloeophyllaceae</taxon>
        <taxon>Neolentinus</taxon>
    </lineage>
</organism>
<dbReference type="InterPro" id="IPR001810">
    <property type="entry name" value="F-box_dom"/>
</dbReference>
<dbReference type="Pfam" id="PF12937">
    <property type="entry name" value="F-box-like"/>
    <property type="match status" value="1"/>
</dbReference>
<dbReference type="Gene3D" id="1.20.1280.50">
    <property type="match status" value="1"/>
</dbReference>
<reference evidence="2 3" key="1">
    <citation type="journal article" date="2016" name="Mol. Biol. Evol.">
        <title>Comparative Genomics of Early-Diverging Mushroom-Forming Fungi Provides Insights into the Origins of Lignocellulose Decay Capabilities.</title>
        <authorList>
            <person name="Nagy L.G."/>
            <person name="Riley R."/>
            <person name="Tritt A."/>
            <person name="Adam C."/>
            <person name="Daum C."/>
            <person name="Floudas D."/>
            <person name="Sun H."/>
            <person name="Yadav J.S."/>
            <person name="Pangilinan J."/>
            <person name="Larsson K.H."/>
            <person name="Matsuura K."/>
            <person name="Barry K."/>
            <person name="Labutti K."/>
            <person name="Kuo R."/>
            <person name="Ohm R.A."/>
            <person name="Bhattacharya S.S."/>
            <person name="Shirouzu T."/>
            <person name="Yoshinaga Y."/>
            <person name="Martin F.M."/>
            <person name="Grigoriev I.V."/>
            <person name="Hibbett D.S."/>
        </authorList>
    </citation>
    <scope>NUCLEOTIDE SEQUENCE [LARGE SCALE GENOMIC DNA]</scope>
    <source>
        <strain evidence="2 3">HHB14362 ss-1</strain>
    </source>
</reference>
<evidence type="ECO:0000313" key="2">
    <source>
        <dbReference type="EMBL" id="KZT20269.1"/>
    </source>
</evidence>
<dbReference type="Gene3D" id="3.80.10.10">
    <property type="entry name" value="Ribonuclease Inhibitor"/>
    <property type="match status" value="1"/>
</dbReference>
<accession>A0A165NY58</accession>
<dbReference type="OrthoDB" id="2800666at2759"/>
<dbReference type="Proteomes" id="UP000076761">
    <property type="component" value="Unassembled WGS sequence"/>
</dbReference>
<gene>
    <name evidence="2" type="ORF">NEOLEDRAFT_882270</name>
</gene>
<proteinExistence type="predicted"/>
<dbReference type="AlphaFoldDB" id="A0A165NY58"/>
<protein>
    <recommendedName>
        <fullName evidence="1">F-box domain-containing protein</fullName>
    </recommendedName>
</protein>
<dbReference type="EMBL" id="KV425623">
    <property type="protein sequence ID" value="KZT20269.1"/>
    <property type="molecule type" value="Genomic_DNA"/>
</dbReference>
<dbReference type="InterPro" id="IPR032675">
    <property type="entry name" value="LRR_dom_sf"/>
</dbReference>
<evidence type="ECO:0000313" key="3">
    <source>
        <dbReference type="Proteomes" id="UP000076761"/>
    </source>
</evidence>
<sequence length="519" mass="59008">MDSTEATDRTIHSIAASEIHMRSNHNRLQLINCLPTELLCDIFLCIKYHGNAWKLPLMPVSHVCSHWRRITLAYTSLWDHIDLNQMSSHVILELLRRNRSSGLYVRVCDAALRHLGRQDIVRLWPLIIPDALSLSIWCSAIPNPVFLDWLITFPAPRLITLELSSNFNFSWCLAATDSAAFFGGRLPALKVLQTTNFPLALRPGLYSGLTQLQFEMDVSVAIDREDTGAHIIQVLRDCPTLESLRLGGQRIHTLGPDLPDTVTPLSLPRLKWISLDLPGRLFLYISRCIVVPETSAVHISTWDLQNLADALQDVPSRILPIGVLAEICIRIRADPAMEELPQRELWISGRTIHGISVNFTLHDTYASSVFQTAIIDSILRTYALSNLQTVYIVGEHARPRMRVETENLDAIIKLLRHLSALQTLTLYAMSDKLWDRLAGHCHDKVSPLLPALKELKFTFCVISPSLMKFFKAWQSLRNLERLEFRACMKERVMYSGDIIAQITEYLSWSSHRTEVVVKQ</sequence>
<name>A0A165NY58_9AGAM</name>
<evidence type="ECO:0000259" key="1">
    <source>
        <dbReference type="Pfam" id="PF12937"/>
    </source>
</evidence>